<dbReference type="SUPFAM" id="SSF57756">
    <property type="entry name" value="Retrovirus zinc finger-like domains"/>
    <property type="match status" value="1"/>
</dbReference>
<dbReference type="AlphaFoldDB" id="A0AAD4NQS6"/>
<proteinExistence type="predicted"/>
<evidence type="ECO:0000259" key="2">
    <source>
        <dbReference type="PROSITE" id="PS50158"/>
    </source>
</evidence>
<accession>A0AAD4NQS6</accession>
<name>A0AAD4NQS6_9PLEO</name>
<keyword evidence="4" id="KW-1185">Reference proteome</keyword>
<protein>
    <recommendedName>
        <fullName evidence="2">CCHC-type domain-containing protein</fullName>
    </recommendedName>
</protein>
<dbReference type="GO" id="GO:0003676">
    <property type="term" value="F:nucleic acid binding"/>
    <property type="evidence" value="ECO:0007669"/>
    <property type="project" value="InterPro"/>
</dbReference>
<dbReference type="Proteomes" id="UP001199106">
    <property type="component" value="Unassembled WGS sequence"/>
</dbReference>
<evidence type="ECO:0000256" key="1">
    <source>
        <dbReference type="PROSITE-ProRule" id="PRU00047"/>
    </source>
</evidence>
<dbReference type="InterPro" id="IPR036875">
    <property type="entry name" value="Znf_CCHC_sf"/>
</dbReference>
<dbReference type="EMBL" id="JAANER010000003">
    <property type="protein sequence ID" value="KAG9192248.1"/>
    <property type="molecule type" value="Genomic_DNA"/>
</dbReference>
<reference evidence="3" key="1">
    <citation type="submission" date="2021-07" db="EMBL/GenBank/DDBJ databases">
        <title>Genome Resource of American Ginseng Black Spot Pathogen Alternaria panax.</title>
        <authorList>
            <person name="Qiu C."/>
            <person name="Wang W."/>
            <person name="Liu Z."/>
        </authorList>
    </citation>
    <scope>NUCLEOTIDE SEQUENCE</scope>
    <source>
        <strain evidence="3">BNCC115425</strain>
    </source>
</reference>
<keyword evidence="1" id="KW-0479">Metal-binding</keyword>
<organism evidence="3 4">
    <name type="scientific">Alternaria panax</name>
    <dbReference type="NCBI Taxonomy" id="48097"/>
    <lineage>
        <taxon>Eukaryota</taxon>
        <taxon>Fungi</taxon>
        <taxon>Dikarya</taxon>
        <taxon>Ascomycota</taxon>
        <taxon>Pezizomycotina</taxon>
        <taxon>Dothideomycetes</taxon>
        <taxon>Pleosporomycetidae</taxon>
        <taxon>Pleosporales</taxon>
        <taxon>Pleosporineae</taxon>
        <taxon>Pleosporaceae</taxon>
        <taxon>Alternaria</taxon>
        <taxon>Alternaria sect. Panax</taxon>
    </lineage>
</organism>
<comment type="caution">
    <text evidence="3">The sequence shown here is derived from an EMBL/GenBank/DDBJ whole genome shotgun (WGS) entry which is preliminary data.</text>
</comment>
<dbReference type="PROSITE" id="PS50158">
    <property type="entry name" value="ZF_CCHC"/>
    <property type="match status" value="1"/>
</dbReference>
<sequence>MIRQSTPYPTQIELEDSLSDQDLYKEARLADKEAFVIVPRVKKDDKVLAMDRLRTMDWKVKGKDVLKRLANQQCWVCGDAAHYADDCRIRSRIMITGKDAEAIGR</sequence>
<keyword evidence="1" id="KW-0863">Zinc-finger</keyword>
<feature type="domain" description="CCHC-type" evidence="2">
    <location>
        <begin position="74"/>
        <end position="88"/>
    </location>
</feature>
<dbReference type="InterPro" id="IPR001878">
    <property type="entry name" value="Znf_CCHC"/>
</dbReference>
<dbReference type="GO" id="GO:0008270">
    <property type="term" value="F:zinc ion binding"/>
    <property type="evidence" value="ECO:0007669"/>
    <property type="project" value="UniProtKB-KW"/>
</dbReference>
<keyword evidence="1" id="KW-0862">Zinc</keyword>
<evidence type="ECO:0000313" key="4">
    <source>
        <dbReference type="Proteomes" id="UP001199106"/>
    </source>
</evidence>
<evidence type="ECO:0000313" key="3">
    <source>
        <dbReference type="EMBL" id="KAG9192248.1"/>
    </source>
</evidence>
<gene>
    <name evidence="3" type="ORF">G6011_10982</name>
</gene>